<dbReference type="HOGENOM" id="CLU_2980570_0_0_1"/>
<dbReference type="RefSeq" id="XP_008022640.1">
    <property type="nucleotide sequence ID" value="XM_008024449.1"/>
</dbReference>
<name>R0KKN7_EXST2</name>
<dbReference type="Proteomes" id="UP000016935">
    <property type="component" value="Unassembled WGS sequence"/>
</dbReference>
<sequence>MPDQPQKQSAGCLKRLSPSFARGTHKLYIKAEPMVLLCKCLDRWPTVSKASRICTGET</sequence>
<keyword evidence="2" id="KW-1185">Reference proteome</keyword>
<evidence type="ECO:0000313" key="1">
    <source>
        <dbReference type="EMBL" id="EOA89679.1"/>
    </source>
</evidence>
<dbReference type="GeneID" id="19400199"/>
<reference evidence="1 2" key="1">
    <citation type="journal article" date="2012" name="PLoS Pathog.">
        <title>Diverse lifestyles and strategies of plant pathogenesis encoded in the genomes of eighteen Dothideomycetes fungi.</title>
        <authorList>
            <person name="Ohm R.A."/>
            <person name="Feau N."/>
            <person name="Henrissat B."/>
            <person name="Schoch C.L."/>
            <person name="Horwitz B.A."/>
            <person name="Barry K.W."/>
            <person name="Condon B.J."/>
            <person name="Copeland A.C."/>
            <person name="Dhillon B."/>
            <person name="Glaser F."/>
            <person name="Hesse C.N."/>
            <person name="Kosti I."/>
            <person name="LaButti K."/>
            <person name="Lindquist E.A."/>
            <person name="Lucas S."/>
            <person name="Salamov A.A."/>
            <person name="Bradshaw R.E."/>
            <person name="Ciuffetti L."/>
            <person name="Hamelin R.C."/>
            <person name="Kema G.H.J."/>
            <person name="Lawrence C."/>
            <person name="Scott J.A."/>
            <person name="Spatafora J.W."/>
            <person name="Turgeon B.G."/>
            <person name="de Wit P.J.G.M."/>
            <person name="Zhong S."/>
            <person name="Goodwin S.B."/>
            <person name="Grigoriev I.V."/>
        </authorList>
    </citation>
    <scope>NUCLEOTIDE SEQUENCE [LARGE SCALE GENOMIC DNA]</scope>
    <source>
        <strain evidence="2">28A</strain>
    </source>
</reference>
<dbReference type="EMBL" id="KB908504">
    <property type="protein sequence ID" value="EOA89679.1"/>
    <property type="molecule type" value="Genomic_DNA"/>
</dbReference>
<accession>R0KKN7</accession>
<organism evidence="1 2">
    <name type="scientific">Exserohilum turcicum (strain 28A)</name>
    <name type="common">Northern leaf blight fungus</name>
    <name type="synonym">Setosphaeria turcica</name>
    <dbReference type="NCBI Taxonomy" id="671987"/>
    <lineage>
        <taxon>Eukaryota</taxon>
        <taxon>Fungi</taxon>
        <taxon>Dikarya</taxon>
        <taxon>Ascomycota</taxon>
        <taxon>Pezizomycotina</taxon>
        <taxon>Dothideomycetes</taxon>
        <taxon>Pleosporomycetidae</taxon>
        <taxon>Pleosporales</taxon>
        <taxon>Pleosporineae</taxon>
        <taxon>Pleosporaceae</taxon>
        <taxon>Exserohilum</taxon>
    </lineage>
</organism>
<dbReference type="AlphaFoldDB" id="R0KKN7"/>
<gene>
    <name evidence="1" type="ORF">SETTUDRAFT_167503</name>
</gene>
<protein>
    <submittedName>
        <fullName evidence="1">Uncharacterized protein</fullName>
    </submittedName>
</protein>
<proteinExistence type="predicted"/>
<reference evidence="1 2" key="2">
    <citation type="journal article" date="2013" name="PLoS Genet.">
        <title>Comparative genome structure, secondary metabolite, and effector coding capacity across Cochliobolus pathogens.</title>
        <authorList>
            <person name="Condon B.J."/>
            <person name="Leng Y."/>
            <person name="Wu D."/>
            <person name="Bushley K.E."/>
            <person name="Ohm R.A."/>
            <person name="Otillar R."/>
            <person name="Martin J."/>
            <person name="Schackwitz W."/>
            <person name="Grimwood J."/>
            <person name="MohdZainudin N."/>
            <person name="Xue C."/>
            <person name="Wang R."/>
            <person name="Manning V.A."/>
            <person name="Dhillon B."/>
            <person name="Tu Z.J."/>
            <person name="Steffenson B.J."/>
            <person name="Salamov A."/>
            <person name="Sun H."/>
            <person name="Lowry S."/>
            <person name="LaButti K."/>
            <person name="Han J."/>
            <person name="Copeland A."/>
            <person name="Lindquist E."/>
            <person name="Barry K."/>
            <person name="Schmutz J."/>
            <person name="Baker S.E."/>
            <person name="Ciuffetti L.M."/>
            <person name="Grigoriev I.V."/>
            <person name="Zhong S."/>
            <person name="Turgeon B.G."/>
        </authorList>
    </citation>
    <scope>NUCLEOTIDE SEQUENCE [LARGE SCALE GENOMIC DNA]</scope>
    <source>
        <strain evidence="2">28A</strain>
    </source>
</reference>
<evidence type="ECO:0000313" key="2">
    <source>
        <dbReference type="Proteomes" id="UP000016935"/>
    </source>
</evidence>